<evidence type="ECO:0000256" key="1">
    <source>
        <dbReference type="SAM" id="MobiDB-lite"/>
    </source>
</evidence>
<keyword evidence="3" id="KW-1185">Reference proteome</keyword>
<evidence type="ECO:0000313" key="3">
    <source>
        <dbReference type="Proteomes" id="UP000027195"/>
    </source>
</evidence>
<feature type="region of interest" description="Disordered" evidence="1">
    <location>
        <begin position="99"/>
        <end position="218"/>
    </location>
</feature>
<evidence type="ECO:0000313" key="2">
    <source>
        <dbReference type="EMBL" id="KDQ10593.1"/>
    </source>
</evidence>
<organism evidence="2 3">
    <name type="scientific">Botryobasidium botryosum (strain FD-172 SS1)</name>
    <dbReference type="NCBI Taxonomy" id="930990"/>
    <lineage>
        <taxon>Eukaryota</taxon>
        <taxon>Fungi</taxon>
        <taxon>Dikarya</taxon>
        <taxon>Basidiomycota</taxon>
        <taxon>Agaricomycotina</taxon>
        <taxon>Agaricomycetes</taxon>
        <taxon>Cantharellales</taxon>
        <taxon>Botryobasidiaceae</taxon>
        <taxon>Botryobasidium</taxon>
    </lineage>
</organism>
<feature type="compositionally biased region" description="Basic residues" evidence="1">
    <location>
        <begin position="185"/>
        <end position="213"/>
    </location>
</feature>
<accession>A0A067M477</accession>
<reference evidence="3" key="1">
    <citation type="journal article" date="2014" name="Proc. Natl. Acad. Sci. U.S.A.">
        <title>Extensive sampling of basidiomycete genomes demonstrates inadequacy of the white-rot/brown-rot paradigm for wood decay fungi.</title>
        <authorList>
            <person name="Riley R."/>
            <person name="Salamov A.A."/>
            <person name="Brown D.W."/>
            <person name="Nagy L.G."/>
            <person name="Floudas D."/>
            <person name="Held B.W."/>
            <person name="Levasseur A."/>
            <person name="Lombard V."/>
            <person name="Morin E."/>
            <person name="Otillar R."/>
            <person name="Lindquist E.A."/>
            <person name="Sun H."/>
            <person name="LaButti K.M."/>
            <person name="Schmutz J."/>
            <person name="Jabbour D."/>
            <person name="Luo H."/>
            <person name="Baker S.E."/>
            <person name="Pisabarro A.G."/>
            <person name="Walton J.D."/>
            <person name="Blanchette R.A."/>
            <person name="Henrissat B."/>
            <person name="Martin F."/>
            <person name="Cullen D."/>
            <person name="Hibbett D.S."/>
            <person name="Grigoriev I.V."/>
        </authorList>
    </citation>
    <scope>NUCLEOTIDE SEQUENCE [LARGE SCALE GENOMIC DNA]</scope>
    <source>
        <strain evidence="3">FD-172 SS1</strain>
    </source>
</reference>
<dbReference type="AlphaFoldDB" id="A0A067M477"/>
<sequence length="268" mass="31153">MTMMMTTTRSTRRWTCCLPMGRLWAPRARTRTRLTRSASRNLVLLDNPRALSGKTSYCLTTRTRAKRRPRTRRPWTSMLILTLAGRASWTWTLLRPSRRVARRQRPKGGGSWSRRTRGERLQQRGTGRRTGPSSSKTSAQKRLLPPNGRAAKTSPPRRRRTGMVSIPNPTPAPSSPHPRSANSRPSRKSQTRHLQHLRRGRRREARRRPRQRRCQVASRPNPSLLCLHPRRVFLLDHKYRTHFLDHRPAQILILMTLEYMTVCSGRKG</sequence>
<dbReference type="HOGENOM" id="CLU_1038248_0_0_1"/>
<dbReference type="EMBL" id="KL198066">
    <property type="protein sequence ID" value="KDQ10593.1"/>
    <property type="molecule type" value="Genomic_DNA"/>
</dbReference>
<proteinExistence type="predicted"/>
<dbReference type="Proteomes" id="UP000027195">
    <property type="component" value="Unassembled WGS sequence"/>
</dbReference>
<gene>
    <name evidence="2" type="ORF">BOTBODRAFT_490730</name>
</gene>
<dbReference type="InParanoid" id="A0A067M477"/>
<name>A0A067M477_BOTB1</name>
<feature type="compositionally biased region" description="Low complexity" evidence="1">
    <location>
        <begin position="123"/>
        <end position="138"/>
    </location>
</feature>
<protein>
    <submittedName>
        <fullName evidence="2">Uncharacterized protein</fullName>
    </submittedName>
</protein>